<dbReference type="GO" id="GO:0005743">
    <property type="term" value="C:mitochondrial inner membrane"/>
    <property type="evidence" value="ECO:0007669"/>
    <property type="project" value="UniProtKB-SubCell"/>
</dbReference>
<evidence type="ECO:0000256" key="20">
    <source>
        <dbReference type="SAM" id="MobiDB-lite"/>
    </source>
</evidence>
<dbReference type="Gene3D" id="1.10.1060.10">
    <property type="entry name" value="Alpha-helical ferredoxin"/>
    <property type="match status" value="1"/>
</dbReference>
<evidence type="ECO:0000259" key="21">
    <source>
        <dbReference type="PROSITE" id="PS51085"/>
    </source>
</evidence>
<evidence type="ECO:0000256" key="2">
    <source>
        <dbReference type="ARBA" id="ARBA00004788"/>
    </source>
</evidence>
<dbReference type="GO" id="GO:0006099">
    <property type="term" value="P:tricarboxylic acid cycle"/>
    <property type="evidence" value="ECO:0007669"/>
    <property type="project" value="UniProtKB-KW"/>
</dbReference>
<dbReference type="InterPro" id="IPR006058">
    <property type="entry name" value="2Fe2S_fd_BS"/>
</dbReference>
<keyword evidence="14 19" id="KW-0408">Iron</keyword>
<dbReference type="PROSITE" id="PS00197">
    <property type="entry name" value="2FE2S_FER_1"/>
    <property type="match status" value="1"/>
</dbReference>
<evidence type="ECO:0000256" key="8">
    <source>
        <dbReference type="ARBA" id="ARBA00022532"/>
    </source>
</evidence>
<keyword evidence="7 19" id="KW-0004">4Fe-4S</keyword>
<reference evidence="23" key="1">
    <citation type="submission" date="2022-12" db="EMBL/GenBank/DDBJ databases">
        <title>Genome assemblies of Blomia tropicalis.</title>
        <authorList>
            <person name="Cui Y."/>
        </authorList>
    </citation>
    <scope>NUCLEOTIDE SEQUENCE</scope>
    <source>
        <tissue evidence="23">Adult mites</tissue>
    </source>
</reference>
<keyword evidence="11 19" id="KW-0999">Mitochondrion inner membrane</keyword>
<evidence type="ECO:0000256" key="16">
    <source>
        <dbReference type="ARBA" id="ARBA00023128"/>
    </source>
</evidence>
<feature type="compositionally biased region" description="Polar residues" evidence="20">
    <location>
        <begin position="469"/>
        <end position="487"/>
    </location>
</feature>
<evidence type="ECO:0000256" key="7">
    <source>
        <dbReference type="ARBA" id="ARBA00022485"/>
    </source>
</evidence>
<dbReference type="InterPro" id="IPR001041">
    <property type="entry name" value="2Fe-2S_ferredoxin-type"/>
</dbReference>
<comment type="cofactor">
    <cofactor evidence="19">
        <name>[4Fe-4S] cluster</name>
        <dbReference type="ChEBI" id="CHEBI:49883"/>
    </cofactor>
    <text evidence="19">Binds 1 [4Fe-4S] cluster.</text>
</comment>
<evidence type="ECO:0000256" key="10">
    <source>
        <dbReference type="ARBA" id="ARBA00022723"/>
    </source>
</evidence>
<comment type="catalytic activity">
    <reaction evidence="19">
        <text>a quinone + succinate = fumarate + a quinol</text>
        <dbReference type="Rhea" id="RHEA:40523"/>
        <dbReference type="ChEBI" id="CHEBI:24646"/>
        <dbReference type="ChEBI" id="CHEBI:29806"/>
        <dbReference type="ChEBI" id="CHEBI:30031"/>
        <dbReference type="ChEBI" id="CHEBI:132124"/>
    </reaction>
</comment>
<evidence type="ECO:0000313" key="24">
    <source>
        <dbReference type="Proteomes" id="UP001142055"/>
    </source>
</evidence>
<dbReference type="PROSITE" id="PS51085">
    <property type="entry name" value="2FE2S_FER_2"/>
    <property type="match status" value="1"/>
</dbReference>
<dbReference type="FunFam" id="1.10.1060.10:FF:000029">
    <property type="entry name" value="Succinate dehydrogenase [ubiquinone] iron-sulfur subunit, mitochondrial"/>
    <property type="match status" value="1"/>
</dbReference>
<evidence type="ECO:0000256" key="14">
    <source>
        <dbReference type="ARBA" id="ARBA00023004"/>
    </source>
</evidence>
<dbReference type="InterPro" id="IPR004489">
    <property type="entry name" value="Succ_DH/fum_Rdtase_Fe-S"/>
</dbReference>
<dbReference type="GO" id="GO:0051538">
    <property type="term" value="F:3 iron, 4 sulfur cluster binding"/>
    <property type="evidence" value="ECO:0007669"/>
    <property type="project" value="UniProtKB-KW"/>
</dbReference>
<dbReference type="PANTHER" id="PTHR11921:SF29">
    <property type="entry name" value="SUCCINATE DEHYDROGENASE [UBIQUINONE] IRON-SULFUR SUBUNIT, MITOCHONDRIAL"/>
    <property type="match status" value="1"/>
</dbReference>
<comment type="caution">
    <text evidence="23">The sequence shown here is derived from an EMBL/GenBank/DDBJ whole genome shotgun (WGS) entry which is preliminary data.</text>
</comment>
<dbReference type="CDD" id="cd00207">
    <property type="entry name" value="fer2"/>
    <property type="match status" value="1"/>
</dbReference>
<keyword evidence="17" id="KW-0472">Membrane</keyword>
<dbReference type="Gene3D" id="2.120.10.80">
    <property type="entry name" value="Kelch-type beta propeller"/>
    <property type="match status" value="2"/>
</dbReference>
<dbReference type="InterPro" id="IPR017900">
    <property type="entry name" value="4Fe4S_Fe_S_CS"/>
</dbReference>
<dbReference type="SUPFAM" id="SSF46548">
    <property type="entry name" value="alpha-helical ferredoxin"/>
    <property type="match status" value="1"/>
</dbReference>
<keyword evidence="10 19" id="KW-0479">Metal-binding</keyword>
<feature type="domain" description="4Fe-4S ferredoxin-type" evidence="22">
    <location>
        <begin position="629"/>
        <end position="659"/>
    </location>
</feature>
<dbReference type="InterPro" id="IPR006652">
    <property type="entry name" value="Kelch_1"/>
</dbReference>
<evidence type="ECO:0000259" key="22">
    <source>
        <dbReference type="PROSITE" id="PS51379"/>
    </source>
</evidence>
<dbReference type="GO" id="GO:0022904">
    <property type="term" value="P:respiratory electron transport chain"/>
    <property type="evidence" value="ECO:0007669"/>
    <property type="project" value="TreeGrafter"/>
</dbReference>
<dbReference type="GO" id="GO:0051539">
    <property type="term" value="F:4 iron, 4 sulfur cluster binding"/>
    <property type="evidence" value="ECO:0007669"/>
    <property type="project" value="UniProtKB-KW"/>
</dbReference>
<evidence type="ECO:0000256" key="4">
    <source>
        <dbReference type="ARBA" id="ARBA00012792"/>
    </source>
</evidence>
<keyword evidence="6" id="KW-0880">Kelch repeat</keyword>
<dbReference type="PANTHER" id="PTHR11921">
    <property type="entry name" value="SUCCINATE DEHYDROGENASE IRON-SULFUR PROTEIN"/>
    <property type="match status" value="1"/>
</dbReference>
<dbReference type="GO" id="GO:0008177">
    <property type="term" value="F:succinate dehydrogenase (quinone) activity"/>
    <property type="evidence" value="ECO:0007669"/>
    <property type="project" value="UniProtKB-EC"/>
</dbReference>
<evidence type="ECO:0000256" key="3">
    <source>
        <dbReference type="ARBA" id="ARBA00009433"/>
    </source>
</evidence>
<protein>
    <recommendedName>
        <fullName evidence="5 19">Succinate dehydrogenase [ubiquinone] iron-sulfur subunit, mitochondrial</fullName>
        <ecNumber evidence="4 19">1.3.5.1</ecNumber>
    </recommendedName>
</protein>
<dbReference type="FunFam" id="3.10.20.30:FF:000007">
    <property type="entry name" value="Succinate dehydrogenase [ubiquinone] iron-sulfur subunit, mitochondrial"/>
    <property type="match status" value="1"/>
</dbReference>
<dbReference type="InterPro" id="IPR017896">
    <property type="entry name" value="4Fe4S_Fe-S-bd"/>
</dbReference>
<dbReference type="Pfam" id="PF13534">
    <property type="entry name" value="Fer4_17"/>
    <property type="match status" value="1"/>
</dbReference>
<comment type="cofactor">
    <cofactor evidence="19">
        <name>[2Fe-2S] cluster</name>
        <dbReference type="ChEBI" id="CHEBI:190135"/>
    </cofactor>
    <text evidence="19">Binds 1 [2Fe-2S] cluster.</text>
</comment>
<evidence type="ECO:0000256" key="13">
    <source>
        <dbReference type="ARBA" id="ARBA00023002"/>
    </source>
</evidence>
<dbReference type="Pfam" id="PF13085">
    <property type="entry name" value="Fer2_3"/>
    <property type="match status" value="1"/>
</dbReference>
<dbReference type="GO" id="GO:0046872">
    <property type="term" value="F:metal ion binding"/>
    <property type="evidence" value="ECO:0007669"/>
    <property type="project" value="UniProtKB-KW"/>
</dbReference>
<keyword evidence="12" id="KW-0809">Transit peptide</keyword>
<dbReference type="AlphaFoldDB" id="A0A9Q0M4L4"/>
<keyword evidence="13" id="KW-0560">Oxidoreductase</keyword>
<evidence type="ECO:0000256" key="18">
    <source>
        <dbReference type="ARBA" id="ARBA00023291"/>
    </source>
</evidence>
<keyword evidence="24" id="KW-1185">Reference proteome</keyword>
<comment type="subcellular location">
    <subcellularLocation>
        <location evidence="1 19">Mitochondrion inner membrane</location>
        <topology evidence="1 19">Peripheral membrane protein</topology>
        <orientation evidence="1 19">Matrix side</orientation>
    </subcellularLocation>
</comment>
<dbReference type="GO" id="GO:0009055">
    <property type="term" value="F:electron transfer activity"/>
    <property type="evidence" value="ECO:0007669"/>
    <property type="project" value="InterPro"/>
</dbReference>
<comment type="pathway">
    <text evidence="2 19">Carbohydrate metabolism; tricarboxylic acid cycle; fumarate from succinate (eukaryal route): step 1/1.</text>
</comment>
<keyword evidence="8" id="KW-0816">Tricarboxylic acid cycle</keyword>
<dbReference type="InterPro" id="IPR025192">
    <property type="entry name" value="Succ_DH/fum_Rdtase_N"/>
</dbReference>
<dbReference type="InterPro" id="IPR009051">
    <property type="entry name" value="Helical_ferredxn"/>
</dbReference>
<evidence type="ECO:0000256" key="11">
    <source>
        <dbReference type="ARBA" id="ARBA00022792"/>
    </source>
</evidence>
<feature type="domain" description="2Fe-2S ferredoxin-type" evidence="21">
    <location>
        <begin position="494"/>
        <end position="586"/>
    </location>
</feature>
<evidence type="ECO:0000256" key="12">
    <source>
        <dbReference type="ARBA" id="ARBA00022946"/>
    </source>
</evidence>
<keyword evidence="16 19" id="KW-0496">Mitochondrion</keyword>
<dbReference type="InterPro" id="IPR012675">
    <property type="entry name" value="Beta-grasp_dom_sf"/>
</dbReference>
<dbReference type="EC" id="1.3.5.1" evidence="4 19"/>
<evidence type="ECO:0000256" key="6">
    <source>
        <dbReference type="ARBA" id="ARBA00022441"/>
    </source>
</evidence>
<dbReference type="InterPro" id="IPR050573">
    <property type="entry name" value="SDH/FRD_Iron-Sulfur"/>
</dbReference>
<accession>A0A9Q0M4L4</accession>
<evidence type="ECO:0000256" key="19">
    <source>
        <dbReference type="RuleBase" id="RU361237"/>
    </source>
</evidence>
<name>A0A9Q0M4L4_BLOTA</name>
<dbReference type="NCBIfam" id="TIGR00384">
    <property type="entry name" value="dhsB"/>
    <property type="match status" value="1"/>
</dbReference>
<evidence type="ECO:0000256" key="15">
    <source>
        <dbReference type="ARBA" id="ARBA00023014"/>
    </source>
</evidence>
<organism evidence="23 24">
    <name type="scientific">Blomia tropicalis</name>
    <name type="common">Mite</name>
    <dbReference type="NCBI Taxonomy" id="40697"/>
    <lineage>
        <taxon>Eukaryota</taxon>
        <taxon>Metazoa</taxon>
        <taxon>Ecdysozoa</taxon>
        <taxon>Arthropoda</taxon>
        <taxon>Chelicerata</taxon>
        <taxon>Arachnida</taxon>
        <taxon>Acari</taxon>
        <taxon>Acariformes</taxon>
        <taxon>Sarcoptiformes</taxon>
        <taxon>Astigmata</taxon>
        <taxon>Glycyphagoidea</taxon>
        <taxon>Echimyopodidae</taxon>
        <taxon>Blomia</taxon>
    </lineage>
</organism>
<evidence type="ECO:0000313" key="23">
    <source>
        <dbReference type="EMBL" id="KAJ6218774.1"/>
    </source>
</evidence>
<dbReference type="Pfam" id="PF01344">
    <property type="entry name" value="Kelch_1"/>
    <property type="match status" value="1"/>
</dbReference>
<proteinExistence type="inferred from homology"/>
<dbReference type="Proteomes" id="UP001142055">
    <property type="component" value="Chromosome 2"/>
</dbReference>
<dbReference type="PROSITE" id="PS51379">
    <property type="entry name" value="4FE4S_FER_2"/>
    <property type="match status" value="1"/>
</dbReference>
<sequence>MIEQSSLSSNNLERNVLCERSLYLRGDDDTAQPNKQQQHTTTTTTNTISADRVSVINKDSGSRKGLHCFPLIKLGKNRSKGGQHSVGRLEKRKRFKLTHFFTNLWWPFNGTNRIEDDGIVEGDTVDKMAFLPCKICNARLQPYSFTPGRFSLFQLDTITDKPLPRSGHRIVSTNQYIYSFGGFNPDAPREHSLAPLLQELWRFCKLTQTWTLLNTRGSPPRELVSHCQLLLSDRTLLVFGGSGFPFGSRSSNKLYTCDLVNLQWNLITPTNIDSEDLPNEGYGQGMVLDRENDCIYVCGGTNGYDYNLDVHRFDLISRKWTKLASTPSFIESRYRLELGLWNQKLFIIGGGTSNSSFPLDQIPVFDIETRTWSLEMSHAYVDPKLNSQNYPGPRYSHDCDQIDDSIYMVGGTNENNTIFNDLWRLHLPTLQWYKYGTHMTKPRYFHAVSISPEGELSTFGGVTTIQTKVRGTQTATKPETSENPQKQSKPKRMKKFSIYRWDPEQPGMKPKMQTYDVDLNACGPMILDALIKIKNEVDPTLTFRRSCREGICGSCAMNIEGTNTLACTARISTDSSTCQIVPLPHMYVVKDLVPDLTLFYEQYRTIQPYLQRKDGVELGKRQNLQSIKDRETLDGLYECILCACCSTSCPSYWWNSDKYLGPAALMQAYRWVIDSRDQATEERLEKLKDPFSLFRCHTIMNCSKTCPKHLNPGRAIAELKKLASGVQSKPQPDLSN</sequence>
<dbReference type="Gene3D" id="3.10.20.30">
    <property type="match status" value="1"/>
</dbReference>
<evidence type="ECO:0000256" key="9">
    <source>
        <dbReference type="ARBA" id="ARBA00022714"/>
    </source>
</evidence>
<comment type="function">
    <text evidence="19">Iron-sulfur protein (IP) subunit of succinate dehydrogenase (SDH) that is involved in complex II of the mitochondrial electron transport chain and is responsible for transferring electrons from succinate to ubiquinone (coenzyme Q).</text>
</comment>
<feature type="region of interest" description="Disordered" evidence="20">
    <location>
        <begin position="27"/>
        <end position="46"/>
    </location>
</feature>
<comment type="similarity">
    <text evidence="3 19">Belongs to the succinate dehydrogenase/fumarate reductase iron-sulfur protein family.</text>
</comment>
<feature type="region of interest" description="Disordered" evidence="20">
    <location>
        <begin position="469"/>
        <end position="494"/>
    </location>
</feature>
<keyword evidence="15 19" id="KW-0411">Iron-sulfur</keyword>
<dbReference type="InterPro" id="IPR011043">
    <property type="entry name" value="Gal_Oxase/kelch_b-propeller"/>
</dbReference>
<comment type="cofactor">
    <cofactor evidence="19">
        <name>[3Fe-4S] cluster</name>
        <dbReference type="ChEBI" id="CHEBI:21137"/>
    </cofactor>
    <text evidence="19">Binds 1 [3Fe-4S] cluster.</text>
</comment>
<dbReference type="InterPro" id="IPR015915">
    <property type="entry name" value="Kelch-typ_b-propeller"/>
</dbReference>
<dbReference type="SUPFAM" id="SSF54292">
    <property type="entry name" value="2Fe-2S ferredoxin-like"/>
    <property type="match status" value="1"/>
</dbReference>
<dbReference type="GO" id="GO:0051537">
    <property type="term" value="F:2 iron, 2 sulfur cluster binding"/>
    <property type="evidence" value="ECO:0007669"/>
    <property type="project" value="UniProtKB-KW"/>
</dbReference>
<dbReference type="NCBIfam" id="NF004616">
    <property type="entry name" value="PRK05950.1"/>
    <property type="match status" value="1"/>
</dbReference>
<evidence type="ECO:0000256" key="1">
    <source>
        <dbReference type="ARBA" id="ARBA00004443"/>
    </source>
</evidence>
<evidence type="ECO:0000256" key="5">
    <source>
        <dbReference type="ARBA" id="ARBA00016766"/>
    </source>
</evidence>
<dbReference type="SUPFAM" id="SSF50965">
    <property type="entry name" value="Galactose oxidase, central domain"/>
    <property type="match status" value="1"/>
</dbReference>
<dbReference type="InterPro" id="IPR036010">
    <property type="entry name" value="2Fe-2S_ferredoxin-like_sf"/>
</dbReference>
<dbReference type="PROSITE" id="PS00198">
    <property type="entry name" value="4FE4S_FER_1"/>
    <property type="match status" value="1"/>
</dbReference>
<keyword evidence="18 19" id="KW-0003">3Fe-4S</keyword>
<gene>
    <name evidence="23" type="ORF">RDWZM_004586</name>
</gene>
<keyword evidence="9 19" id="KW-0001">2Fe-2S</keyword>
<dbReference type="EMBL" id="JAPWDV010000002">
    <property type="protein sequence ID" value="KAJ6218774.1"/>
    <property type="molecule type" value="Genomic_DNA"/>
</dbReference>
<dbReference type="Pfam" id="PF24681">
    <property type="entry name" value="Kelch_KLHDC2_KLHL20_DRC7"/>
    <property type="match status" value="1"/>
</dbReference>
<dbReference type="SUPFAM" id="SSF117281">
    <property type="entry name" value="Kelch motif"/>
    <property type="match status" value="1"/>
</dbReference>
<evidence type="ECO:0000256" key="17">
    <source>
        <dbReference type="ARBA" id="ARBA00023136"/>
    </source>
</evidence>